<dbReference type="eggNOG" id="COG0500">
    <property type="taxonomic scope" value="Bacteria"/>
</dbReference>
<dbReference type="RefSeq" id="WP_036676950.1">
    <property type="nucleotide sequence ID" value="NZ_JNVM01000004.1"/>
</dbReference>
<dbReference type="PANTHER" id="PTHR43861:SF1">
    <property type="entry name" value="TRANS-ACONITATE 2-METHYLTRANSFERASE"/>
    <property type="match status" value="1"/>
</dbReference>
<dbReference type="Proteomes" id="UP000028123">
    <property type="component" value="Unassembled WGS sequence"/>
</dbReference>
<accession>A0A081P8R6</accession>
<keyword evidence="2" id="KW-0808">Transferase</keyword>
<name>A0A081P8R6_9BACL</name>
<gene>
    <name evidence="2" type="ORF">ET33_24715</name>
</gene>
<organism evidence="2 3">
    <name type="scientific">Paenibacillus tyrfis</name>
    <dbReference type="NCBI Taxonomy" id="1501230"/>
    <lineage>
        <taxon>Bacteria</taxon>
        <taxon>Bacillati</taxon>
        <taxon>Bacillota</taxon>
        <taxon>Bacilli</taxon>
        <taxon>Bacillales</taxon>
        <taxon>Paenibacillaceae</taxon>
        <taxon>Paenibacillus</taxon>
    </lineage>
</organism>
<dbReference type="AlphaFoldDB" id="A0A081P8R6"/>
<dbReference type="GO" id="GO:0008757">
    <property type="term" value="F:S-adenosylmethionine-dependent methyltransferase activity"/>
    <property type="evidence" value="ECO:0007669"/>
    <property type="project" value="InterPro"/>
</dbReference>
<dbReference type="InterPro" id="IPR029063">
    <property type="entry name" value="SAM-dependent_MTases_sf"/>
</dbReference>
<keyword evidence="2" id="KW-0489">Methyltransferase</keyword>
<dbReference type="OrthoDB" id="9791837at2"/>
<dbReference type="GO" id="GO:0032259">
    <property type="term" value="P:methylation"/>
    <property type="evidence" value="ECO:0007669"/>
    <property type="project" value="UniProtKB-KW"/>
</dbReference>
<evidence type="ECO:0000313" key="2">
    <source>
        <dbReference type="EMBL" id="KEQ27089.1"/>
    </source>
</evidence>
<proteinExistence type="predicted"/>
<feature type="domain" description="Methyltransferase type 11" evidence="1">
    <location>
        <begin position="47"/>
        <end position="141"/>
    </location>
</feature>
<dbReference type="Gene3D" id="3.40.50.150">
    <property type="entry name" value="Vaccinia Virus protein VP39"/>
    <property type="match status" value="1"/>
</dbReference>
<comment type="caution">
    <text evidence="2">The sequence shown here is derived from an EMBL/GenBank/DDBJ whole genome shotgun (WGS) entry which is preliminary data.</text>
</comment>
<dbReference type="EMBL" id="JNVM01000004">
    <property type="protein sequence ID" value="KEQ27089.1"/>
    <property type="molecule type" value="Genomic_DNA"/>
</dbReference>
<reference evidence="2 3" key="1">
    <citation type="submission" date="2014-06" db="EMBL/GenBank/DDBJ databases">
        <title>Draft genome sequence of Paenibacillus sp. MSt1.</title>
        <authorList>
            <person name="Aw Y.K."/>
            <person name="Ong K.S."/>
            <person name="Gan H.M."/>
            <person name="Lee S.M."/>
        </authorList>
    </citation>
    <scope>NUCLEOTIDE SEQUENCE [LARGE SCALE GENOMIC DNA]</scope>
    <source>
        <strain evidence="2 3">MSt1</strain>
    </source>
</reference>
<sequence>MKQNKYDDVNFFSAYEKMQRSVNGLEAAGEWHVLKALIPDLRKKSVLDLGCGFGWHCRYSREQQASSVIGVDISDKMLQKAREMTDDPLISYIKMPIEDIDFSDAQFDVVISSLAFHYIKSFEAICKKVYDCLKPGGVFIFSVEHPIFTSRNEQDWYYDDQGNRLHWAVDDYQSEGVRETTFLTENVIKYHRTFSTYINDLIHAGFMIRTVKEPIPSEEMLKREPDMQDELRRPMFLIISAEKQKK</sequence>
<dbReference type="InterPro" id="IPR013216">
    <property type="entry name" value="Methyltransf_11"/>
</dbReference>
<protein>
    <submittedName>
        <fullName evidence="2">SAM-dependent methyltransferase</fullName>
    </submittedName>
</protein>
<evidence type="ECO:0000259" key="1">
    <source>
        <dbReference type="Pfam" id="PF08241"/>
    </source>
</evidence>
<dbReference type="CDD" id="cd02440">
    <property type="entry name" value="AdoMet_MTases"/>
    <property type="match status" value="1"/>
</dbReference>
<dbReference type="PANTHER" id="PTHR43861">
    <property type="entry name" value="TRANS-ACONITATE 2-METHYLTRANSFERASE-RELATED"/>
    <property type="match status" value="1"/>
</dbReference>
<keyword evidence="3" id="KW-1185">Reference proteome</keyword>
<dbReference type="SUPFAM" id="SSF53335">
    <property type="entry name" value="S-adenosyl-L-methionine-dependent methyltransferases"/>
    <property type="match status" value="1"/>
</dbReference>
<evidence type="ECO:0000313" key="3">
    <source>
        <dbReference type="Proteomes" id="UP000028123"/>
    </source>
</evidence>
<dbReference type="Pfam" id="PF08241">
    <property type="entry name" value="Methyltransf_11"/>
    <property type="match status" value="1"/>
</dbReference>